<reference evidence="2 3" key="1">
    <citation type="journal article" date="2019" name="Int. J. Syst. Evol. Microbiol.">
        <title>The Global Catalogue of Microorganisms (GCM) 10K type strain sequencing project: providing services to taxonomists for standard genome sequencing and annotation.</title>
        <authorList>
            <consortium name="The Broad Institute Genomics Platform"/>
            <consortium name="The Broad Institute Genome Sequencing Center for Infectious Disease"/>
            <person name="Wu L."/>
            <person name="Ma J."/>
        </authorList>
    </citation>
    <scope>NUCLEOTIDE SEQUENCE [LARGE SCALE GENOMIC DNA]</scope>
    <source>
        <strain evidence="2 3">JCM 15896</strain>
    </source>
</reference>
<dbReference type="InterPro" id="IPR011009">
    <property type="entry name" value="Kinase-like_dom_sf"/>
</dbReference>
<name>A0ABN1LQP8_9ALTE</name>
<dbReference type="SUPFAM" id="SSF56112">
    <property type="entry name" value="Protein kinase-like (PK-like)"/>
    <property type="match status" value="1"/>
</dbReference>
<proteinExistence type="predicted"/>
<evidence type="ECO:0000259" key="1">
    <source>
        <dbReference type="Pfam" id="PF01636"/>
    </source>
</evidence>
<dbReference type="Gene3D" id="3.30.200.20">
    <property type="entry name" value="Phosphorylase Kinase, domain 1"/>
    <property type="match status" value="1"/>
</dbReference>
<organism evidence="2 3">
    <name type="scientific">Aliiglaciecola litoralis</name>
    <dbReference type="NCBI Taxonomy" id="582857"/>
    <lineage>
        <taxon>Bacteria</taxon>
        <taxon>Pseudomonadati</taxon>
        <taxon>Pseudomonadota</taxon>
        <taxon>Gammaproteobacteria</taxon>
        <taxon>Alteromonadales</taxon>
        <taxon>Alteromonadaceae</taxon>
        <taxon>Aliiglaciecola</taxon>
    </lineage>
</organism>
<dbReference type="Pfam" id="PF01636">
    <property type="entry name" value="APH"/>
    <property type="match status" value="1"/>
</dbReference>
<accession>A0ABN1LQP8</accession>
<sequence>MTDKQQRQQALLNWINSDTGFSCQSLDIVSGDASFRRYFRFTDLNTQQSIIAVDAPPKFEDSSKFVDIAKAYHAAGVHVPKVYCHDPAQGFYCLQDFGNHQFALEVQSANVIARYKQAIDQLPSIQACVSVNNKPLPWYDDQLLATELHLFTHWLMEVHLGLVLDNNQRKLVQDCYDYIADIFKAQPQVGVHRDYHSRNLMVLDDNRIGVIDFQDAVIGPITYDLVSLLRDCYQSWSSQQIAELLAYTQQTYYPNYDLAQFTFWFDMTGIQRHIKASGIFCRLCHRDGKQGYLHDIPHTLDYIIDVAGRYTETREFANFVATIVKPKFVSITQ</sequence>
<keyword evidence="3" id="KW-1185">Reference proteome</keyword>
<dbReference type="RefSeq" id="WP_343861690.1">
    <property type="nucleotide sequence ID" value="NZ_BAAAFD010000010.1"/>
</dbReference>
<dbReference type="EMBL" id="BAAAFD010000010">
    <property type="protein sequence ID" value="GAA0859139.1"/>
    <property type="molecule type" value="Genomic_DNA"/>
</dbReference>
<comment type="caution">
    <text evidence="2">The sequence shown here is derived from an EMBL/GenBank/DDBJ whole genome shotgun (WGS) entry which is preliminary data.</text>
</comment>
<dbReference type="InterPro" id="IPR002575">
    <property type="entry name" value="Aminoglycoside_PTrfase"/>
</dbReference>
<dbReference type="Proteomes" id="UP001500359">
    <property type="component" value="Unassembled WGS sequence"/>
</dbReference>
<gene>
    <name evidence="2" type="ORF">GCM10009114_31490</name>
</gene>
<protein>
    <submittedName>
        <fullName evidence="2">Phosphotransferase</fullName>
    </submittedName>
</protein>
<feature type="domain" description="Aminoglycoside phosphotransferase" evidence="1">
    <location>
        <begin position="29"/>
        <end position="252"/>
    </location>
</feature>
<dbReference type="Gene3D" id="3.90.1200.10">
    <property type="match status" value="1"/>
</dbReference>
<evidence type="ECO:0000313" key="2">
    <source>
        <dbReference type="EMBL" id="GAA0859139.1"/>
    </source>
</evidence>
<evidence type="ECO:0000313" key="3">
    <source>
        <dbReference type="Proteomes" id="UP001500359"/>
    </source>
</evidence>